<evidence type="ECO:0000313" key="2">
    <source>
        <dbReference type="Proteomes" id="UP000005104"/>
    </source>
</evidence>
<accession>H5Y576</accession>
<protein>
    <recommendedName>
        <fullName evidence="3">Homeodomain phBC6A51-type domain-containing protein</fullName>
    </recommendedName>
</protein>
<dbReference type="Proteomes" id="UP000005104">
    <property type="component" value="Chromosome"/>
</dbReference>
<evidence type="ECO:0000313" key="1">
    <source>
        <dbReference type="EMBL" id="EHQ90180.1"/>
    </source>
</evidence>
<dbReference type="EMBL" id="CM001441">
    <property type="protein sequence ID" value="EHQ90180.1"/>
    <property type="molecule type" value="Genomic_DNA"/>
</dbReference>
<evidence type="ECO:0008006" key="3">
    <source>
        <dbReference type="Google" id="ProtNLM"/>
    </source>
</evidence>
<dbReference type="eggNOG" id="ENOG5030EFV">
    <property type="taxonomic scope" value="Bacteria"/>
</dbReference>
<reference evidence="1 2" key="1">
    <citation type="submission" date="2011-11" db="EMBL/GenBank/DDBJ databases">
        <title>The Noncontiguous Finished genome of Desulfosporosinus youngiae DSM 17734.</title>
        <authorList>
            <consortium name="US DOE Joint Genome Institute (JGI-PGF)"/>
            <person name="Lucas S."/>
            <person name="Han J."/>
            <person name="Lapidus A."/>
            <person name="Cheng J.-F."/>
            <person name="Goodwin L."/>
            <person name="Pitluck S."/>
            <person name="Peters L."/>
            <person name="Ovchinnikova G."/>
            <person name="Lu M."/>
            <person name="Land M.L."/>
            <person name="Hauser L."/>
            <person name="Pester M."/>
            <person name="Spring S."/>
            <person name="Ollivier B."/>
            <person name="Rattei T."/>
            <person name="Klenk H.-P."/>
            <person name="Wagner M."/>
            <person name="Loy A."/>
            <person name="Woyke T.J."/>
        </authorList>
    </citation>
    <scope>NUCLEOTIDE SEQUENCE [LARGE SCALE GENOMIC DNA]</scope>
    <source>
        <strain evidence="1 2">DSM 17734</strain>
    </source>
</reference>
<organism evidence="1 2">
    <name type="scientific">Desulfosporosinus youngiae DSM 17734</name>
    <dbReference type="NCBI Taxonomy" id="768710"/>
    <lineage>
        <taxon>Bacteria</taxon>
        <taxon>Bacillati</taxon>
        <taxon>Bacillota</taxon>
        <taxon>Clostridia</taxon>
        <taxon>Eubacteriales</taxon>
        <taxon>Desulfitobacteriaceae</taxon>
        <taxon>Desulfosporosinus</taxon>
    </lineage>
</organism>
<dbReference type="OrthoDB" id="1910131at2"/>
<dbReference type="AlphaFoldDB" id="H5Y576"/>
<sequence length="144" mass="16818">MAQGDRFKTPENIERFVTMVLLGCDRVDIQNEIGIKRATYYVWMNDPIIIAELDSRRAEIKDQGLAFIKGRYKRYLENIDKLCNDTTDRRTCLAANQFMVEKMDGKNTAKLEVSDNKEDTNQVDVLENIDKFMEEEESSLRIVR</sequence>
<dbReference type="RefSeq" id="WP_007784455.1">
    <property type="nucleotide sequence ID" value="NZ_CM001441.1"/>
</dbReference>
<keyword evidence="2" id="KW-1185">Reference proteome</keyword>
<name>H5Y576_9FIRM</name>
<gene>
    <name evidence="1" type="ORF">DesyoDRAFT_3146</name>
</gene>
<dbReference type="HOGENOM" id="CLU_145282_0_0_9"/>
<proteinExistence type="predicted"/>